<accession>A0ABU4TQ74</accession>
<dbReference type="RefSeq" id="WP_319984398.1">
    <property type="nucleotide sequence ID" value="NZ_JAXAVV010000005.1"/>
</dbReference>
<dbReference type="SMART" id="SM00470">
    <property type="entry name" value="ParB"/>
    <property type="match status" value="1"/>
</dbReference>
<evidence type="ECO:0000256" key="1">
    <source>
        <dbReference type="SAM" id="MobiDB-lite"/>
    </source>
</evidence>
<comment type="caution">
    <text evidence="3">The sequence shown here is derived from an EMBL/GenBank/DDBJ whole genome shotgun (WGS) entry which is preliminary data.</text>
</comment>
<evidence type="ECO:0000313" key="3">
    <source>
        <dbReference type="EMBL" id="MDX8050425.1"/>
    </source>
</evidence>
<dbReference type="Pfam" id="PF13384">
    <property type="entry name" value="HTH_23"/>
    <property type="match status" value="1"/>
</dbReference>
<reference evidence="3 4" key="1">
    <citation type="submission" date="2023-11" db="EMBL/GenBank/DDBJ databases">
        <title>Lentzea sokolovensis, sp. nov., Lentzea kristufkii, sp. nov., and Lentzea miocenensis, sp. nov., rare actinobacteria from Sokolov Coal Basin, Miocene lacustrine sediment, Czech Republic.</title>
        <authorList>
            <person name="Lara A."/>
            <person name="Kotroba L."/>
            <person name="Nouioui I."/>
            <person name="Neumann-Schaal M."/>
            <person name="Mast Y."/>
            <person name="Chronakova A."/>
        </authorList>
    </citation>
    <scope>NUCLEOTIDE SEQUENCE [LARGE SCALE GENOMIC DNA]</scope>
    <source>
        <strain evidence="3 4">BCCO 10_0798</strain>
    </source>
</reference>
<dbReference type="Proteomes" id="UP001271792">
    <property type="component" value="Unassembled WGS sequence"/>
</dbReference>
<evidence type="ECO:0000313" key="4">
    <source>
        <dbReference type="Proteomes" id="UP001271792"/>
    </source>
</evidence>
<dbReference type="EMBL" id="JAXAVV010000005">
    <property type="protein sequence ID" value="MDX8050425.1"/>
    <property type="molecule type" value="Genomic_DNA"/>
</dbReference>
<name>A0ABU4TQ74_9PSEU</name>
<keyword evidence="4" id="KW-1185">Reference proteome</keyword>
<dbReference type="InterPro" id="IPR050336">
    <property type="entry name" value="Chromosome_partition/occlusion"/>
</dbReference>
<evidence type="ECO:0000259" key="2">
    <source>
        <dbReference type="SMART" id="SM00470"/>
    </source>
</evidence>
<dbReference type="InterPro" id="IPR036086">
    <property type="entry name" value="ParB/Sulfiredoxin_sf"/>
</dbReference>
<feature type="region of interest" description="Disordered" evidence="1">
    <location>
        <begin position="170"/>
        <end position="197"/>
    </location>
</feature>
<organism evidence="3 4">
    <name type="scientific">Lentzea kristufekii</name>
    <dbReference type="NCBI Taxonomy" id="3095430"/>
    <lineage>
        <taxon>Bacteria</taxon>
        <taxon>Bacillati</taxon>
        <taxon>Actinomycetota</taxon>
        <taxon>Actinomycetes</taxon>
        <taxon>Pseudonocardiales</taxon>
        <taxon>Pseudonocardiaceae</taxon>
        <taxon>Lentzea</taxon>
    </lineage>
</organism>
<feature type="compositionally biased region" description="Low complexity" evidence="1">
    <location>
        <begin position="170"/>
        <end position="186"/>
    </location>
</feature>
<dbReference type="PANTHER" id="PTHR33375:SF1">
    <property type="entry name" value="CHROMOSOME-PARTITIONING PROTEIN PARB-RELATED"/>
    <property type="match status" value="1"/>
</dbReference>
<dbReference type="PANTHER" id="PTHR33375">
    <property type="entry name" value="CHROMOSOME-PARTITIONING PROTEIN PARB-RELATED"/>
    <property type="match status" value="1"/>
</dbReference>
<protein>
    <submittedName>
        <fullName evidence="3">ParB N-terminal domain-containing protein</fullName>
    </submittedName>
</protein>
<dbReference type="Gene3D" id="1.10.10.2830">
    <property type="match status" value="1"/>
</dbReference>
<dbReference type="SUPFAM" id="SSF110849">
    <property type="entry name" value="ParB/Sulfiredoxin"/>
    <property type="match status" value="1"/>
</dbReference>
<dbReference type="InterPro" id="IPR003115">
    <property type="entry name" value="ParB_N"/>
</dbReference>
<dbReference type="Pfam" id="PF02195">
    <property type="entry name" value="ParB_N"/>
    <property type="match status" value="1"/>
</dbReference>
<dbReference type="Gene3D" id="3.90.1530.30">
    <property type="match status" value="1"/>
</dbReference>
<reference evidence="3 4" key="2">
    <citation type="submission" date="2023-11" db="EMBL/GenBank/DDBJ databases">
        <authorList>
            <person name="Lara A.C."/>
            <person name="Chronakova A."/>
        </authorList>
    </citation>
    <scope>NUCLEOTIDE SEQUENCE [LARGE SCALE GENOMIC DNA]</scope>
    <source>
        <strain evidence="3 4">BCCO 10_0798</strain>
    </source>
</reference>
<feature type="domain" description="ParB-like N-terminal" evidence="2">
    <location>
        <begin position="24"/>
        <end position="112"/>
    </location>
</feature>
<proteinExistence type="predicted"/>
<gene>
    <name evidence="3" type="ORF">SK571_13620</name>
</gene>
<sequence>MTTSRTSTAIVRRELSEAKHLRTGRVSPDRLRIHGSNLHRDVGDLRELADSLKVDGVLEPIVVQQRGDMIEVVDGRRRTLAARLARLRSVPVIWQDPRTDDEIVALTVTTDVHKKRMSPQERQHCVQQLRAAGWSIQDIAERFGKATSTIYGWLAGAGLAAADAAADEPVTATPASSSPVPSSSAPRPRREGKRPPAWAQSLHTLVGRWETRCGPDGLGLDETALLLQELRALTSGVTS</sequence>